<accession>A0A8J2P7L3</accession>
<evidence type="ECO:0000313" key="1">
    <source>
        <dbReference type="EMBL" id="CAG7734900.1"/>
    </source>
</evidence>
<evidence type="ECO:0000313" key="3">
    <source>
        <dbReference type="Proteomes" id="UP000708208"/>
    </source>
</evidence>
<protein>
    <submittedName>
        <fullName evidence="1">Uncharacterized protein</fullName>
    </submittedName>
</protein>
<gene>
    <name evidence="1" type="ORF">AFUS01_LOCUS23262</name>
    <name evidence="2" type="ORF">AFUS01_LOCUS24653</name>
</gene>
<feature type="non-terminal residue" evidence="1">
    <location>
        <position position="1"/>
    </location>
</feature>
<dbReference type="AlphaFoldDB" id="A0A8J2P7L3"/>
<organism evidence="1 3">
    <name type="scientific">Allacma fusca</name>
    <dbReference type="NCBI Taxonomy" id="39272"/>
    <lineage>
        <taxon>Eukaryota</taxon>
        <taxon>Metazoa</taxon>
        <taxon>Ecdysozoa</taxon>
        <taxon>Arthropoda</taxon>
        <taxon>Hexapoda</taxon>
        <taxon>Collembola</taxon>
        <taxon>Symphypleona</taxon>
        <taxon>Sminthuridae</taxon>
        <taxon>Allacma</taxon>
    </lineage>
</organism>
<dbReference type="EMBL" id="CAJVCH010310128">
    <property type="protein sequence ID" value="CAG7786069.1"/>
    <property type="molecule type" value="Genomic_DNA"/>
</dbReference>
<name>A0A8J2P7L3_9HEXA</name>
<reference evidence="1" key="1">
    <citation type="submission" date="2021-06" db="EMBL/GenBank/DDBJ databases">
        <authorList>
            <person name="Hodson N. C."/>
            <person name="Mongue J. A."/>
            <person name="Jaron S. K."/>
        </authorList>
    </citation>
    <scope>NUCLEOTIDE SEQUENCE</scope>
</reference>
<feature type="non-terminal residue" evidence="1">
    <location>
        <position position="21"/>
    </location>
</feature>
<comment type="caution">
    <text evidence="1">The sequence shown here is derived from an EMBL/GenBank/DDBJ whole genome shotgun (WGS) entry which is preliminary data.</text>
</comment>
<keyword evidence="3" id="KW-1185">Reference proteome</keyword>
<dbReference type="EMBL" id="CAJVCH010278380">
    <property type="protein sequence ID" value="CAG7734900.1"/>
    <property type="molecule type" value="Genomic_DNA"/>
</dbReference>
<evidence type="ECO:0000313" key="2">
    <source>
        <dbReference type="EMBL" id="CAG7786069.1"/>
    </source>
</evidence>
<sequence length="21" mass="2444">FLQNDDRVQCAFCRGIAGEWD</sequence>
<proteinExistence type="predicted"/>
<dbReference type="Proteomes" id="UP000708208">
    <property type="component" value="Unassembled WGS sequence"/>
</dbReference>